<keyword evidence="16" id="KW-1185">Reference proteome</keyword>
<dbReference type="InterPro" id="IPR001608">
    <property type="entry name" value="Ala_racemase_N"/>
</dbReference>
<evidence type="ECO:0000313" key="15">
    <source>
        <dbReference type="EMBL" id="KAG7528325.1"/>
    </source>
</evidence>
<evidence type="ECO:0000259" key="14">
    <source>
        <dbReference type="SMART" id="SM01119"/>
    </source>
</evidence>
<comment type="cofactor">
    <cofactor evidence="2">
        <name>Zn(2+)</name>
        <dbReference type="ChEBI" id="CHEBI:29105"/>
    </cofactor>
</comment>
<keyword evidence="8" id="KW-0456">Lyase</keyword>
<accession>A0A8K0JHM4</accession>
<evidence type="ECO:0000256" key="10">
    <source>
        <dbReference type="ARBA" id="ARBA00055764"/>
    </source>
</evidence>
<dbReference type="GO" id="GO:0036088">
    <property type="term" value="P:D-serine catabolic process"/>
    <property type="evidence" value="ECO:0007669"/>
    <property type="project" value="TreeGrafter"/>
</dbReference>
<evidence type="ECO:0000256" key="11">
    <source>
        <dbReference type="ARBA" id="ARBA00066349"/>
    </source>
</evidence>
<organism evidence="15 16">
    <name type="scientific">Filobasidium floriforme</name>
    <dbReference type="NCBI Taxonomy" id="5210"/>
    <lineage>
        <taxon>Eukaryota</taxon>
        <taxon>Fungi</taxon>
        <taxon>Dikarya</taxon>
        <taxon>Basidiomycota</taxon>
        <taxon>Agaricomycotina</taxon>
        <taxon>Tremellomycetes</taxon>
        <taxon>Filobasidiales</taxon>
        <taxon>Filobasidiaceae</taxon>
        <taxon>Filobasidium</taxon>
    </lineage>
</organism>
<evidence type="ECO:0000256" key="6">
    <source>
        <dbReference type="ARBA" id="ARBA00022833"/>
    </source>
</evidence>
<evidence type="ECO:0000256" key="1">
    <source>
        <dbReference type="ARBA" id="ARBA00001933"/>
    </source>
</evidence>
<evidence type="ECO:0000256" key="8">
    <source>
        <dbReference type="ARBA" id="ARBA00023239"/>
    </source>
</evidence>
<evidence type="ECO:0000256" key="4">
    <source>
        <dbReference type="ARBA" id="ARBA00022575"/>
    </source>
</evidence>
<comment type="similarity">
    <text evidence="3">Belongs to the DSD1 family.</text>
</comment>
<evidence type="ECO:0000256" key="7">
    <source>
        <dbReference type="ARBA" id="ARBA00022898"/>
    </source>
</evidence>
<dbReference type="EMBL" id="JABELV010000190">
    <property type="protein sequence ID" value="KAG7528325.1"/>
    <property type="molecule type" value="Genomic_DNA"/>
</dbReference>
<dbReference type="Gene3D" id="2.40.37.20">
    <property type="entry name" value="D-serine dehydratase-like domain"/>
    <property type="match status" value="1"/>
</dbReference>
<dbReference type="FunFam" id="3.20.20.10:FF:000016">
    <property type="entry name" value="D-serine dehydratase"/>
    <property type="match status" value="1"/>
</dbReference>
<dbReference type="Pfam" id="PF01168">
    <property type="entry name" value="Ala_racemase_N"/>
    <property type="match status" value="1"/>
</dbReference>
<dbReference type="SUPFAM" id="SSF51419">
    <property type="entry name" value="PLP-binding barrel"/>
    <property type="match status" value="1"/>
</dbReference>
<dbReference type="PANTHER" id="PTHR28004:SF2">
    <property type="entry name" value="D-SERINE DEHYDRATASE"/>
    <property type="match status" value="1"/>
</dbReference>
<gene>
    <name evidence="15" type="ORF">FFLO_06236</name>
</gene>
<comment type="catalytic activity">
    <reaction evidence="9">
        <text>D-serine = pyruvate + NH4(+)</text>
        <dbReference type="Rhea" id="RHEA:13977"/>
        <dbReference type="ChEBI" id="CHEBI:15361"/>
        <dbReference type="ChEBI" id="CHEBI:28938"/>
        <dbReference type="ChEBI" id="CHEBI:35247"/>
        <dbReference type="EC" id="4.3.1.18"/>
    </reaction>
    <physiologicalReaction direction="left-to-right" evidence="9">
        <dbReference type="Rhea" id="RHEA:13978"/>
    </physiologicalReaction>
</comment>
<protein>
    <recommendedName>
        <fullName evidence="12">D-serine dehydratase</fullName>
        <ecNumber evidence="11">4.3.1.18</ecNumber>
    </recommendedName>
    <alternativeName>
        <fullName evidence="13">D-serine deaminase</fullName>
    </alternativeName>
</protein>
<dbReference type="SMART" id="SM01119">
    <property type="entry name" value="D-ser_dehydrat"/>
    <property type="match status" value="1"/>
</dbReference>
<dbReference type="GO" id="GO:0046872">
    <property type="term" value="F:metal ion binding"/>
    <property type="evidence" value="ECO:0007669"/>
    <property type="project" value="UniProtKB-KW"/>
</dbReference>
<evidence type="ECO:0000256" key="3">
    <source>
        <dbReference type="ARBA" id="ARBA00005323"/>
    </source>
</evidence>
<evidence type="ECO:0000256" key="2">
    <source>
        <dbReference type="ARBA" id="ARBA00001947"/>
    </source>
</evidence>
<evidence type="ECO:0000256" key="9">
    <source>
        <dbReference type="ARBA" id="ARBA00051198"/>
    </source>
</evidence>
<dbReference type="GO" id="GO:0009636">
    <property type="term" value="P:response to toxic substance"/>
    <property type="evidence" value="ECO:0007669"/>
    <property type="project" value="UniProtKB-KW"/>
</dbReference>
<proteinExistence type="inferred from homology"/>
<name>A0A8K0JHM4_9TREE</name>
<dbReference type="GO" id="GO:0008721">
    <property type="term" value="F:D-serine ammonia-lyase activity"/>
    <property type="evidence" value="ECO:0007669"/>
    <property type="project" value="UniProtKB-EC"/>
</dbReference>
<evidence type="ECO:0000256" key="5">
    <source>
        <dbReference type="ARBA" id="ARBA00022723"/>
    </source>
</evidence>
<dbReference type="Pfam" id="PF14031">
    <property type="entry name" value="D-ser_dehydrat"/>
    <property type="match status" value="1"/>
</dbReference>
<comment type="function">
    <text evidence="10">Catalyzes the conversion of D-serine to pyruvate and ammonia. May play a role in D-serine detoxification.</text>
</comment>
<reference evidence="15" key="1">
    <citation type="submission" date="2020-04" db="EMBL/GenBank/DDBJ databases">
        <title>Analysis of mating type loci in Filobasidium floriforme.</title>
        <authorList>
            <person name="Nowrousian M."/>
        </authorList>
    </citation>
    <scope>NUCLEOTIDE SEQUENCE</scope>
    <source>
        <strain evidence="15">CBS 6242</strain>
    </source>
</reference>
<dbReference type="EC" id="4.3.1.18" evidence="11"/>
<dbReference type="InterPro" id="IPR026956">
    <property type="entry name" value="D-ser_dehydrat-like_dom"/>
</dbReference>
<keyword evidence="5" id="KW-0479">Metal-binding</keyword>
<keyword evidence="7" id="KW-0663">Pyridoxal phosphate</keyword>
<comment type="cofactor">
    <cofactor evidence="1">
        <name>pyridoxal 5'-phosphate</name>
        <dbReference type="ChEBI" id="CHEBI:597326"/>
    </cofactor>
</comment>
<dbReference type="InterPro" id="IPR051466">
    <property type="entry name" value="D-amino_acid_metab_enzyme"/>
</dbReference>
<dbReference type="InterPro" id="IPR029066">
    <property type="entry name" value="PLP-binding_barrel"/>
</dbReference>
<evidence type="ECO:0000256" key="13">
    <source>
        <dbReference type="ARBA" id="ARBA00075219"/>
    </source>
</evidence>
<feature type="domain" description="D-serine dehydratase-like" evidence="14">
    <location>
        <begin position="324"/>
        <end position="423"/>
    </location>
</feature>
<evidence type="ECO:0000256" key="12">
    <source>
        <dbReference type="ARBA" id="ARBA00069616"/>
    </source>
</evidence>
<dbReference type="Proteomes" id="UP000812966">
    <property type="component" value="Unassembled WGS sequence"/>
</dbReference>
<dbReference type="InterPro" id="IPR042208">
    <property type="entry name" value="D-ser_dehydrat-like_sf"/>
</dbReference>
<dbReference type="AlphaFoldDB" id="A0A8K0JHM4"/>
<dbReference type="PANTHER" id="PTHR28004">
    <property type="entry name" value="ZGC:162816-RELATED"/>
    <property type="match status" value="1"/>
</dbReference>
<dbReference type="Gene3D" id="3.20.20.10">
    <property type="entry name" value="Alanine racemase"/>
    <property type="match status" value="1"/>
</dbReference>
<keyword evidence="6" id="KW-0862">Zinc</keyword>
<sequence length="439" mass="48521">MQLPTQTFTTHRLVTLPSKDELCKAFVGQPLSSLRSPAAIIDRSIFKANCQAMAKKVKDNGLRFRAHVKTHKTVEGIALQVEAGGKVDKAVVCSTMTECWQIAESRLVKEGLVNDILYGMPIALDKLEDAKSLANYLRPHNAQFRLMVDSVTQIQALEQYAQKSSQPVGQTPWSVMIKLDGGYHRAGLTVNSDELKQAIRLCLDSPYVELFGFYAHFGHSYNARSEDDAHTYLQGEVEAINGAAKMALEMDSRSSGPDDPYVLSFGATPTAHVSNTLVKDKMYGELELLPPTDRYFRLPRHAGNYCCLDLQQVATNLTSIENVAVSVQSRVISAYPHRNEALCDAGGIAMSKDTGPYPGFGKIVSPKEMSEWELGRVSQEHGILVQKQGAAKIALPEPGQIIRICGQHACMILSNHPWYYIVEDGGDKVVDVWVPWKGW</sequence>
<keyword evidence="4" id="KW-0216">Detoxification</keyword>
<comment type="caution">
    <text evidence="15">The sequence shown here is derived from an EMBL/GenBank/DDBJ whole genome shotgun (WGS) entry which is preliminary data.</text>
</comment>
<evidence type="ECO:0000313" key="16">
    <source>
        <dbReference type="Proteomes" id="UP000812966"/>
    </source>
</evidence>